<accession>A0AAV5JUM0</accession>
<reference evidence="1 2" key="1">
    <citation type="journal article" date="2021" name="Commun. Biol.">
        <title>The genome of Shorea leprosula (Dipterocarpaceae) highlights the ecological relevance of drought in aseasonal tropical rainforests.</title>
        <authorList>
            <person name="Ng K.K.S."/>
            <person name="Kobayashi M.J."/>
            <person name="Fawcett J.A."/>
            <person name="Hatakeyama M."/>
            <person name="Paape T."/>
            <person name="Ng C.H."/>
            <person name="Ang C.C."/>
            <person name="Tnah L.H."/>
            <person name="Lee C.T."/>
            <person name="Nishiyama T."/>
            <person name="Sese J."/>
            <person name="O'Brien M.J."/>
            <person name="Copetti D."/>
            <person name="Mohd Noor M.I."/>
            <person name="Ong R.C."/>
            <person name="Putra M."/>
            <person name="Sireger I.Z."/>
            <person name="Indrioko S."/>
            <person name="Kosugi Y."/>
            <person name="Izuno A."/>
            <person name="Isagi Y."/>
            <person name="Lee S.L."/>
            <person name="Shimizu K.K."/>
        </authorList>
    </citation>
    <scope>NUCLEOTIDE SEQUENCE [LARGE SCALE GENOMIC DNA]</scope>
    <source>
        <strain evidence="1">214</strain>
    </source>
</reference>
<evidence type="ECO:0000313" key="2">
    <source>
        <dbReference type="Proteomes" id="UP001054252"/>
    </source>
</evidence>
<protein>
    <submittedName>
        <fullName evidence="1">Uncharacterized protein</fullName>
    </submittedName>
</protein>
<dbReference type="EMBL" id="BPVZ01000042">
    <property type="protein sequence ID" value="GKV14973.1"/>
    <property type="molecule type" value="Genomic_DNA"/>
</dbReference>
<dbReference type="AlphaFoldDB" id="A0AAV5JUM0"/>
<organism evidence="1 2">
    <name type="scientific">Rubroshorea leprosula</name>
    <dbReference type="NCBI Taxonomy" id="152421"/>
    <lineage>
        <taxon>Eukaryota</taxon>
        <taxon>Viridiplantae</taxon>
        <taxon>Streptophyta</taxon>
        <taxon>Embryophyta</taxon>
        <taxon>Tracheophyta</taxon>
        <taxon>Spermatophyta</taxon>
        <taxon>Magnoliopsida</taxon>
        <taxon>eudicotyledons</taxon>
        <taxon>Gunneridae</taxon>
        <taxon>Pentapetalae</taxon>
        <taxon>rosids</taxon>
        <taxon>malvids</taxon>
        <taxon>Malvales</taxon>
        <taxon>Dipterocarpaceae</taxon>
        <taxon>Rubroshorea</taxon>
    </lineage>
</organism>
<gene>
    <name evidence="1" type="ORF">SLEP1_g25772</name>
</gene>
<proteinExistence type="predicted"/>
<comment type="caution">
    <text evidence="1">The sequence shown here is derived from an EMBL/GenBank/DDBJ whole genome shotgun (WGS) entry which is preliminary data.</text>
</comment>
<dbReference type="Proteomes" id="UP001054252">
    <property type="component" value="Unassembled WGS sequence"/>
</dbReference>
<name>A0AAV5JUM0_9ROSI</name>
<keyword evidence="2" id="KW-1185">Reference proteome</keyword>
<sequence length="75" mass="8111">MNHRMGPRPDVDELTAQVFTLGTTEWRNIGATPPQLADVITQAPGTLVEGSLHWVTLVGGIYGIIPNPNPTEKYG</sequence>
<evidence type="ECO:0000313" key="1">
    <source>
        <dbReference type="EMBL" id="GKV14973.1"/>
    </source>
</evidence>